<organism evidence="1 2">
    <name type="scientific">Arachis hypogaea</name>
    <name type="common">Peanut</name>
    <dbReference type="NCBI Taxonomy" id="3818"/>
    <lineage>
        <taxon>Eukaryota</taxon>
        <taxon>Viridiplantae</taxon>
        <taxon>Streptophyta</taxon>
        <taxon>Embryophyta</taxon>
        <taxon>Tracheophyta</taxon>
        <taxon>Spermatophyta</taxon>
        <taxon>Magnoliopsida</taxon>
        <taxon>eudicotyledons</taxon>
        <taxon>Gunneridae</taxon>
        <taxon>Pentapetalae</taxon>
        <taxon>rosids</taxon>
        <taxon>fabids</taxon>
        <taxon>Fabales</taxon>
        <taxon>Fabaceae</taxon>
        <taxon>Papilionoideae</taxon>
        <taxon>50 kb inversion clade</taxon>
        <taxon>dalbergioids sensu lato</taxon>
        <taxon>Dalbergieae</taxon>
        <taxon>Pterocarpus clade</taxon>
        <taxon>Arachis</taxon>
    </lineage>
</organism>
<dbReference type="STRING" id="3818.A0A445CVC1"/>
<keyword evidence="2" id="KW-1185">Reference proteome</keyword>
<reference evidence="1 2" key="1">
    <citation type="submission" date="2019-01" db="EMBL/GenBank/DDBJ databases">
        <title>Sequencing of cultivated peanut Arachis hypogaea provides insights into genome evolution and oil improvement.</title>
        <authorList>
            <person name="Chen X."/>
        </authorList>
    </citation>
    <scope>NUCLEOTIDE SEQUENCE [LARGE SCALE GENOMIC DNA]</scope>
    <source>
        <strain evidence="2">cv. Fuhuasheng</strain>
        <tissue evidence="1">Leaves</tissue>
    </source>
</reference>
<dbReference type="Proteomes" id="UP000289738">
    <property type="component" value="Chromosome A06"/>
</dbReference>
<proteinExistence type="predicted"/>
<dbReference type="AlphaFoldDB" id="A0A445CVC1"/>
<accession>A0A445CVC1</accession>
<evidence type="ECO:0000313" key="2">
    <source>
        <dbReference type="Proteomes" id="UP000289738"/>
    </source>
</evidence>
<gene>
    <name evidence="1" type="ORF">Ahy_A06g030137</name>
</gene>
<sequence length="63" mass="7027">MTHKPVQLVFVSQLLAIPTISPEKDFFIVIKVFAVDVILATDFIHVLSDAFENLTSSCLDDHP</sequence>
<comment type="caution">
    <text evidence="1">The sequence shown here is derived from an EMBL/GenBank/DDBJ whole genome shotgun (WGS) entry which is preliminary data.</text>
</comment>
<name>A0A445CVC1_ARAHY</name>
<evidence type="ECO:0000313" key="1">
    <source>
        <dbReference type="EMBL" id="RYR54878.1"/>
    </source>
</evidence>
<dbReference type="EMBL" id="SDMP01000006">
    <property type="protein sequence ID" value="RYR54878.1"/>
    <property type="molecule type" value="Genomic_DNA"/>
</dbReference>
<protein>
    <submittedName>
        <fullName evidence="1">Uncharacterized protein</fullName>
    </submittedName>
</protein>